<gene>
    <name evidence="1" type="ORF">CALVIDRAFT_378288</name>
</gene>
<dbReference type="InterPro" id="IPR036388">
    <property type="entry name" value="WH-like_DNA-bd_sf"/>
</dbReference>
<dbReference type="STRING" id="1330018.A0A167Q208"/>
<dbReference type="AlphaFoldDB" id="A0A167Q208"/>
<evidence type="ECO:0000313" key="2">
    <source>
        <dbReference type="Proteomes" id="UP000076738"/>
    </source>
</evidence>
<sequence>MRRRVVEGYVRERWGDGAGRVLGILWGGTMMDERQVRKCAFRANLWFTGVQIAKVALMQAAVGRSALTSLQTAGCLSLQQVRKTPQREPARSFFCGSARRKRVIPLCSQLHTAPSPIF</sequence>
<dbReference type="OrthoDB" id="272392at2759"/>
<protein>
    <submittedName>
        <fullName evidence="1">Uncharacterized protein</fullName>
    </submittedName>
</protein>
<reference evidence="1 2" key="1">
    <citation type="journal article" date="2016" name="Mol. Biol. Evol.">
        <title>Comparative Genomics of Early-Diverging Mushroom-Forming Fungi Provides Insights into the Origins of Lignocellulose Decay Capabilities.</title>
        <authorList>
            <person name="Nagy L.G."/>
            <person name="Riley R."/>
            <person name="Tritt A."/>
            <person name="Adam C."/>
            <person name="Daum C."/>
            <person name="Floudas D."/>
            <person name="Sun H."/>
            <person name="Yadav J.S."/>
            <person name="Pangilinan J."/>
            <person name="Larsson K.H."/>
            <person name="Matsuura K."/>
            <person name="Barry K."/>
            <person name="Labutti K."/>
            <person name="Kuo R."/>
            <person name="Ohm R.A."/>
            <person name="Bhattacharya S.S."/>
            <person name="Shirouzu T."/>
            <person name="Yoshinaga Y."/>
            <person name="Martin F.M."/>
            <person name="Grigoriev I.V."/>
            <person name="Hibbett D.S."/>
        </authorList>
    </citation>
    <scope>NUCLEOTIDE SEQUENCE [LARGE SCALE GENOMIC DNA]</scope>
    <source>
        <strain evidence="1 2">TUFC12733</strain>
    </source>
</reference>
<name>A0A167Q208_CALVF</name>
<organism evidence="1 2">
    <name type="scientific">Calocera viscosa (strain TUFC12733)</name>
    <dbReference type="NCBI Taxonomy" id="1330018"/>
    <lineage>
        <taxon>Eukaryota</taxon>
        <taxon>Fungi</taxon>
        <taxon>Dikarya</taxon>
        <taxon>Basidiomycota</taxon>
        <taxon>Agaricomycotina</taxon>
        <taxon>Dacrymycetes</taxon>
        <taxon>Dacrymycetales</taxon>
        <taxon>Dacrymycetaceae</taxon>
        <taxon>Calocera</taxon>
    </lineage>
</organism>
<dbReference type="EMBL" id="KV417272">
    <property type="protein sequence ID" value="KZO99336.1"/>
    <property type="molecule type" value="Genomic_DNA"/>
</dbReference>
<dbReference type="Gene3D" id="1.10.10.10">
    <property type="entry name" value="Winged helix-like DNA-binding domain superfamily/Winged helix DNA-binding domain"/>
    <property type="match status" value="1"/>
</dbReference>
<dbReference type="Proteomes" id="UP000076738">
    <property type="component" value="Unassembled WGS sequence"/>
</dbReference>
<proteinExistence type="predicted"/>
<accession>A0A167Q208</accession>
<keyword evidence="2" id="KW-1185">Reference proteome</keyword>
<evidence type="ECO:0000313" key="1">
    <source>
        <dbReference type="EMBL" id="KZO99336.1"/>
    </source>
</evidence>